<dbReference type="InterPro" id="IPR002539">
    <property type="entry name" value="MaoC-like_dom"/>
</dbReference>
<keyword evidence="3" id="KW-0456">Lyase</keyword>
<gene>
    <name evidence="3" type="ORF">MILUP08_40674</name>
</gene>
<dbReference type="CDD" id="cd03450">
    <property type="entry name" value="NodN"/>
    <property type="match status" value="1"/>
</dbReference>
<dbReference type="Pfam" id="PF01575">
    <property type="entry name" value="MaoC_dehydratas"/>
    <property type="match status" value="1"/>
</dbReference>
<feature type="domain" description="MaoC-like" evidence="2">
    <location>
        <begin position="13"/>
        <end position="129"/>
    </location>
</feature>
<name>I0KW17_9ACTN</name>
<dbReference type="eggNOG" id="COG2030">
    <property type="taxonomic scope" value="Bacteria"/>
</dbReference>
<dbReference type="PANTHER" id="PTHR42993:SF1">
    <property type="entry name" value="MAOC-LIKE DEHYDRATASE DOMAIN-CONTAINING PROTEIN"/>
    <property type="match status" value="1"/>
</dbReference>
<evidence type="ECO:0000256" key="1">
    <source>
        <dbReference type="ARBA" id="ARBA00005254"/>
    </source>
</evidence>
<evidence type="ECO:0000313" key="3">
    <source>
        <dbReference type="EMBL" id="CCH15764.1"/>
    </source>
</evidence>
<reference evidence="4" key="1">
    <citation type="journal article" date="2012" name="J. Bacteriol.">
        <title>Genome Sequence of Micromonospora lupini Lupac 08, Isolated from Root Nodules of Lupinus angustifolius.</title>
        <authorList>
            <person name="Alonso-Vega P."/>
            <person name="Normand P."/>
            <person name="Bacigalupe R."/>
            <person name="Pujic P."/>
            <person name="Lajus A."/>
            <person name="Vallenet D."/>
            <person name="Carro L."/>
            <person name="Coll P."/>
            <person name="Trujillo M.E."/>
        </authorList>
    </citation>
    <scope>NUCLEOTIDE SEQUENCE [LARGE SCALE GENOMIC DNA]</scope>
    <source>
        <strain evidence="4">Lupac 08</strain>
    </source>
</reference>
<comment type="caution">
    <text evidence="3">The sequence shown here is derived from an EMBL/GenBank/DDBJ whole genome shotgun (WGS) entry which is preliminary data.</text>
</comment>
<comment type="similarity">
    <text evidence="1">Belongs to the enoyl-CoA hydratase/isomerase family.</text>
</comment>
<dbReference type="AlphaFoldDB" id="I0KW17"/>
<evidence type="ECO:0000313" key="4">
    <source>
        <dbReference type="Proteomes" id="UP000003448"/>
    </source>
</evidence>
<keyword evidence="4" id="KW-1185">Reference proteome</keyword>
<dbReference type="OrthoDB" id="9801735at2"/>
<dbReference type="InterPro" id="IPR039375">
    <property type="entry name" value="NodN-like"/>
</dbReference>
<accession>I0KW17</accession>
<dbReference type="EC" id="4.2.1.17" evidence="3"/>
<dbReference type="STRING" id="1150864.MILUP08_40674"/>
<dbReference type="InterPro" id="IPR029069">
    <property type="entry name" value="HotDog_dom_sf"/>
</dbReference>
<evidence type="ECO:0000259" key="2">
    <source>
        <dbReference type="Pfam" id="PF01575"/>
    </source>
</evidence>
<proteinExistence type="inferred from homology"/>
<dbReference type="GO" id="GO:0004300">
    <property type="term" value="F:enoyl-CoA hydratase activity"/>
    <property type="evidence" value="ECO:0007669"/>
    <property type="project" value="UniProtKB-EC"/>
</dbReference>
<dbReference type="EMBL" id="CAIE01000009">
    <property type="protein sequence ID" value="CCH15764.1"/>
    <property type="molecule type" value="Genomic_DNA"/>
</dbReference>
<dbReference type="SUPFAM" id="SSF54637">
    <property type="entry name" value="Thioesterase/thiol ester dehydrase-isomerase"/>
    <property type="match status" value="1"/>
</dbReference>
<protein>
    <submittedName>
        <fullName evidence="3">Putative enoyl-CoA hydratase 1</fullName>
        <ecNumber evidence="3">4.2.1.17</ecNumber>
    </submittedName>
</protein>
<dbReference type="RefSeq" id="WP_007455103.1">
    <property type="nucleotide sequence ID" value="NZ_HF570108.1"/>
</dbReference>
<dbReference type="Gene3D" id="3.10.129.10">
    <property type="entry name" value="Hotdog Thioesterase"/>
    <property type="match status" value="1"/>
</dbReference>
<dbReference type="PANTHER" id="PTHR42993">
    <property type="entry name" value="MAOC-LIKE DEHYDRATASE DOMAIN-CONTAINING PROTEIN"/>
    <property type="match status" value="1"/>
</dbReference>
<dbReference type="Proteomes" id="UP000003448">
    <property type="component" value="Unassembled WGS sequence"/>
</dbReference>
<sequence length="158" mass="16897">MTRRFAGPADLLTAVGTELGVSPWRPVTQSLIDGFAALNGDRQWIHVDPQRAATGPFGAPIAHGYLLLALVTPMLDEIFTVEGGAPALNKGVDRLRFRGPVTAGARIRARAVLSSAVTVPGGYVDVTVAVTVEREGERVPAYTMDSLMLFRRDVVASR</sequence>
<organism evidence="3 4">
    <name type="scientific">Micromonospora lupini str. Lupac 08</name>
    <dbReference type="NCBI Taxonomy" id="1150864"/>
    <lineage>
        <taxon>Bacteria</taxon>
        <taxon>Bacillati</taxon>
        <taxon>Actinomycetota</taxon>
        <taxon>Actinomycetes</taxon>
        <taxon>Micromonosporales</taxon>
        <taxon>Micromonosporaceae</taxon>
        <taxon>Micromonospora</taxon>
    </lineage>
</organism>